<dbReference type="EMBL" id="JACXAF010000003">
    <property type="protein sequence ID" value="MBD1388377.1"/>
    <property type="molecule type" value="Genomic_DNA"/>
</dbReference>
<evidence type="ECO:0000256" key="1">
    <source>
        <dbReference type="SAM" id="SignalP"/>
    </source>
</evidence>
<dbReference type="AlphaFoldDB" id="A0A8J6QH53"/>
<comment type="caution">
    <text evidence="2">The sequence shown here is derived from an EMBL/GenBank/DDBJ whole genome shotgun (WGS) entry which is preliminary data.</text>
</comment>
<dbReference type="Proteomes" id="UP000638014">
    <property type="component" value="Unassembled WGS sequence"/>
</dbReference>
<name>A0A8J6QH53_9GAMM</name>
<evidence type="ECO:0000313" key="2">
    <source>
        <dbReference type="EMBL" id="MBD1388377.1"/>
    </source>
</evidence>
<proteinExistence type="predicted"/>
<dbReference type="Pfam" id="PF05960">
    <property type="entry name" value="DUF885"/>
    <property type="match status" value="1"/>
</dbReference>
<feature type="signal peptide" evidence="1">
    <location>
        <begin position="1"/>
        <end position="20"/>
    </location>
</feature>
<reference evidence="2" key="1">
    <citation type="submission" date="2020-09" db="EMBL/GenBank/DDBJ databases">
        <title>A novel bacterium of genus Neiella, isolated from South China Sea.</title>
        <authorList>
            <person name="Huang H."/>
            <person name="Mo K."/>
            <person name="Hu Y."/>
        </authorList>
    </citation>
    <scope>NUCLEOTIDE SEQUENCE</scope>
    <source>
        <strain evidence="2">HB171785</strain>
    </source>
</reference>
<dbReference type="PANTHER" id="PTHR33361:SF2">
    <property type="entry name" value="DUF885 DOMAIN-CONTAINING PROTEIN"/>
    <property type="match status" value="1"/>
</dbReference>
<dbReference type="PANTHER" id="PTHR33361">
    <property type="entry name" value="GLR0591 PROTEIN"/>
    <property type="match status" value="1"/>
</dbReference>
<keyword evidence="3" id="KW-1185">Reference proteome</keyword>
<protein>
    <submittedName>
        <fullName evidence="2">DUF885 domain-containing protein</fullName>
    </submittedName>
</protein>
<evidence type="ECO:0000313" key="3">
    <source>
        <dbReference type="Proteomes" id="UP000638014"/>
    </source>
</evidence>
<keyword evidence="1" id="KW-0732">Signal</keyword>
<organism evidence="2 3">
    <name type="scientific">Neiella litorisoli</name>
    <dbReference type="NCBI Taxonomy" id="2771431"/>
    <lineage>
        <taxon>Bacteria</taxon>
        <taxon>Pseudomonadati</taxon>
        <taxon>Pseudomonadota</taxon>
        <taxon>Gammaproteobacteria</taxon>
        <taxon>Alteromonadales</taxon>
        <taxon>Echinimonadaceae</taxon>
        <taxon>Neiella</taxon>
    </lineage>
</organism>
<dbReference type="InterPro" id="IPR010281">
    <property type="entry name" value="DUF885"/>
</dbReference>
<sequence>MSALLVGALLVINLSACSPAPSQSSSAEQALDDLIAESWQYRLQTSPMSAVYMGQPEAIGLDDMSELTLVARQFSFKEFLQQANAIDESDLPSERQVDLAILRYQLADNYHYYKFKRHFVPIMAESGFHNDVVNHLQHRQLRNEQQISDYLDTLGQIPRYFEQQIGWLEKGLESGNTQPQVVLKGFEHSIAAYQVDNPADHALFKPLQQLPSWLNEQQRQQAQQQALTLIEQQVMPAFDQLYQFFVERYIPGARTTIAIADTENGEAFYANRVRHFTTRDLTVEQVHQLGLQEVARIREQMEAVIEEVAFDGDFAAFLQFLRTDPQFYATTPKQLLQQAAYIAKKADAQLPRFFHHLPRTPYGVEPVPASIAPKYTTGRYVSPRSDTDSGTYWVNTHSLDKRPLYVLEALTLHEAVPGHHLQIALNNEMTHLSPFRTYSYISAFGEGWGLYAEWLGLEMGFYQTPYDNFGRLSYEMWRALRLVVDTGIHAKGWTRQQAIDFMAQNSALSLHNITTEVDRYISWPGQALSYKVGEITIRQLRQQAEQQLGAEFDIREFHHQILRHGSVPLSALEQQIASYIERTLAAKESSQ</sequence>
<feature type="chain" id="PRO_5035328393" evidence="1">
    <location>
        <begin position="21"/>
        <end position="591"/>
    </location>
</feature>
<gene>
    <name evidence="2" type="ORF">IC617_02955</name>
</gene>
<accession>A0A8J6QH53</accession>
<dbReference type="RefSeq" id="WP_191143671.1">
    <property type="nucleotide sequence ID" value="NZ_JACXAF010000003.1"/>
</dbReference>